<feature type="transmembrane region" description="Helical" evidence="1">
    <location>
        <begin position="222"/>
        <end position="241"/>
    </location>
</feature>
<feature type="transmembrane region" description="Helical" evidence="1">
    <location>
        <begin position="174"/>
        <end position="191"/>
    </location>
</feature>
<keyword evidence="3" id="KW-1185">Reference proteome</keyword>
<feature type="transmembrane region" description="Helical" evidence="1">
    <location>
        <begin position="7"/>
        <end position="31"/>
    </location>
</feature>
<reference evidence="2 3" key="1">
    <citation type="submission" date="2020-11" db="EMBL/GenBank/DDBJ databases">
        <title>Pseudonocardia abyssalis sp. nov. and Pseudonocardia oceani sp. nov., description and phylogenomic analysis of two novel actinomycetes isolated from the deep Southern Ocean.</title>
        <authorList>
            <person name="Parra J."/>
        </authorList>
    </citation>
    <scope>NUCLEOTIDE SEQUENCE [LARGE SCALE GENOMIC DNA]</scope>
    <source>
        <strain evidence="2 3">KRD-168</strain>
    </source>
</reference>
<feature type="transmembrane region" description="Helical" evidence="1">
    <location>
        <begin position="344"/>
        <end position="366"/>
    </location>
</feature>
<keyword evidence="1" id="KW-1133">Transmembrane helix</keyword>
<sequence length="448" mass="48046">MSRYGPGVWWMSPAVTSTTIVTISVAVTAYVSDEGFRRQWNTPKAFDGAFAILFLSGGMAVALGALAVVAISPVRASTERWPAVSTGELGVLRRASTVLVVLTAFGYAAFVVLGAARGVTVDQLLSSFGASGLYGTDLKKQLGTAPGLTTMTQFGPAAVIVSALAFCRSPRRSEFIKIVIVVGMSLPRAFFLTERLAVLELVVPLVAVLAMGASVRPRLRSAVGLLPAVAVPVVVGVFALFEYTRSWAYFRTRTDVPFAQFAVERLAGYYTTALNNGALQLVHSDYPGRWPRATLEAFWTAPGISQLNLYQLLDGHDPESDYVQLLATYGNPEFNNAGGIADPFLDWGVIGGLVYFLAVGVIAGAAHCGSLASRPAGMLFYPILFLGLLELPRYLYWSQGRALPTLLGLSGVALALSRADFWTTRHHADPDTGRTFAVIGPEARRETR</sequence>
<proteinExistence type="predicted"/>
<gene>
    <name evidence="2" type="ORF">I4I81_15920</name>
</gene>
<keyword evidence="1" id="KW-0812">Transmembrane</keyword>
<organism evidence="2 3">
    <name type="scientific">Pseudonocardia abyssalis</name>
    <dbReference type="NCBI Taxonomy" id="2792008"/>
    <lineage>
        <taxon>Bacteria</taxon>
        <taxon>Bacillati</taxon>
        <taxon>Actinomycetota</taxon>
        <taxon>Actinomycetes</taxon>
        <taxon>Pseudonocardiales</taxon>
        <taxon>Pseudonocardiaceae</taxon>
        <taxon>Pseudonocardia</taxon>
    </lineage>
</organism>
<evidence type="ECO:0000256" key="1">
    <source>
        <dbReference type="SAM" id="Phobius"/>
    </source>
</evidence>
<dbReference type="EMBL" id="JADQDK010000001">
    <property type="protein sequence ID" value="MBW0135735.1"/>
    <property type="molecule type" value="Genomic_DNA"/>
</dbReference>
<protein>
    <submittedName>
        <fullName evidence="2">Oligosaccharide repeat unit polymerase</fullName>
    </submittedName>
</protein>
<dbReference type="Proteomes" id="UP000694287">
    <property type="component" value="Unassembled WGS sequence"/>
</dbReference>
<name>A0ABS6UU44_9PSEU</name>
<evidence type="ECO:0000313" key="2">
    <source>
        <dbReference type="EMBL" id="MBW0135735.1"/>
    </source>
</evidence>
<dbReference type="RefSeq" id="WP_218601549.1">
    <property type="nucleotide sequence ID" value="NZ_JADQDJ010000025.1"/>
</dbReference>
<feature type="transmembrane region" description="Helical" evidence="1">
    <location>
        <begin position="95"/>
        <end position="116"/>
    </location>
</feature>
<comment type="caution">
    <text evidence="2">The sequence shown here is derived from an EMBL/GenBank/DDBJ whole genome shotgun (WGS) entry which is preliminary data.</text>
</comment>
<accession>A0ABS6UU44</accession>
<dbReference type="NCBIfam" id="TIGR04370">
    <property type="entry name" value="glyco_rpt_poly"/>
    <property type="match status" value="1"/>
</dbReference>
<keyword evidence="1" id="KW-0472">Membrane</keyword>
<feature type="transmembrane region" description="Helical" evidence="1">
    <location>
        <begin position="378"/>
        <end position="396"/>
    </location>
</feature>
<feature type="transmembrane region" description="Helical" evidence="1">
    <location>
        <begin position="51"/>
        <end position="74"/>
    </location>
</feature>
<feature type="transmembrane region" description="Helical" evidence="1">
    <location>
        <begin position="148"/>
        <end position="167"/>
    </location>
</feature>
<evidence type="ECO:0000313" key="3">
    <source>
        <dbReference type="Proteomes" id="UP000694287"/>
    </source>
</evidence>
<feature type="transmembrane region" description="Helical" evidence="1">
    <location>
        <begin position="197"/>
        <end position="215"/>
    </location>
</feature>